<sequence length="75" mass="8710">MRPACNSAIESNKSQQTGKKSLFWHSHPSQKFCSLSCNTRCCNSLSLCCRLFLLQRMLVCSKCQHHHFLPRRKVK</sequence>
<dbReference type="EMBL" id="CM009757">
    <property type="protein sequence ID" value="PUZ43018.1"/>
    <property type="molecule type" value="Genomic_DNA"/>
</dbReference>
<gene>
    <name evidence="1" type="ORF">GQ55_9G628400</name>
</gene>
<proteinExistence type="predicted"/>
<dbReference type="Proteomes" id="UP000244336">
    <property type="component" value="Chromosome 9"/>
</dbReference>
<evidence type="ECO:0000313" key="2">
    <source>
        <dbReference type="Proteomes" id="UP000244336"/>
    </source>
</evidence>
<organism evidence="1 2">
    <name type="scientific">Panicum hallii var. hallii</name>
    <dbReference type="NCBI Taxonomy" id="1504633"/>
    <lineage>
        <taxon>Eukaryota</taxon>
        <taxon>Viridiplantae</taxon>
        <taxon>Streptophyta</taxon>
        <taxon>Embryophyta</taxon>
        <taxon>Tracheophyta</taxon>
        <taxon>Spermatophyta</taxon>
        <taxon>Magnoliopsida</taxon>
        <taxon>Liliopsida</taxon>
        <taxon>Poales</taxon>
        <taxon>Poaceae</taxon>
        <taxon>PACMAD clade</taxon>
        <taxon>Panicoideae</taxon>
        <taxon>Panicodae</taxon>
        <taxon>Paniceae</taxon>
        <taxon>Panicinae</taxon>
        <taxon>Panicum</taxon>
        <taxon>Panicum sect. Panicum</taxon>
    </lineage>
</organism>
<name>A0A2T7CI87_9POAL</name>
<protein>
    <submittedName>
        <fullName evidence="1">Uncharacterized protein</fullName>
    </submittedName>
</protein>
<dbReference type="Gramene" id="PUZ43018">
    <property type="protein sequence ID" value="PUZ43018"/>
    <property type="gene ID" value="GQ55_9G628400"/>
</dbReference>
<reference evidence="1 2" key="1">
    <citation type="submission" date="2018-04" db="EMBL/GenBank/DDBJ databases">
        <title>WGS assembly of Panicum hallii var. hallii HAL2.</title>
        <authorList>
            <person name="Lovell J."/>
            <person name="Jenkins J."/>
            <person name="Lowry D."/>
            <person name="Mamidi S."/>
            <person name="Sreedasyam A."/>
            <person name="Weng X."/>
            <person name="Barry K."/>
            <person name="Bonette J."/>
            <person name="Campitelli B."/>
            <person name="Daum C."/>
            <person name="Gordon S."/>
            <person name="Gould B."/>
            <person name="Lipzen A."/>
            <person name="MacQueen A."/>
            <person name="Palacio-Mejia J."/>
            <person name="Plott C."/>
            <person name="Shakirov E."/>
            <person name="Shu S."/>
            <person name="Yoshinaga Y."/>
            <person name="Zane M."/>
            <person name="Rokhsar D."/>
            <person name="Grimwood J."/>
            <person name="Schmutz J."/>
            <person name="Juenger T."/>
        </authorList>
    </citation>
    <scope>NUCLEOTIDE SEQUENCE [LARGE SCALE GENOMIC DNA]</scope>
    <source>
        <strain evidence="2">cv. HAL2</strain>
    </source>
</reference>
<dbReference type="AlphaFoldDB" id="A0A2T7CI87"/>
<evidence type="ECO:0000313" key="1">
    <source>
        <dbReference type="EMBL" id="PUZ43018.1"/>
    </source>
</evidence>
<accession>A0A2T7CI87</accession>
<keyword evidence="2" id="KW-1185">Reference proteome</keyword>